<dbReference type="RefSeq" id="WP_100366362.1">
    <property type="nucleotide sequence ID" value="NZ_PGTY01000001.1"/>
</dbReference>
<reference evidence="5 6" key="1">
    <citation type="submission" date="2017-11" db="EMBL/GenBank/DDBJ databases">
        <title>Genomic Encyclopedia of Archaeal and Bacterial Type Strains, Phase II (KMG-II): From Individual Species to Whole Genera.</title>
        <authorList>
            <person name="Goeker M."/>
        </authorList>
    </citation>
    <scope>NUCLEOTIDE SEQUENCE [LARGE SCALE GENOMIC DNA]</scope>
    <source>
        <strain evidence="5 6">DSM 29128</strain>
    </source>
</reference>
<dbReference type="NCBIfam" id="TIGR02372">
    <property type="entry name" value="4_coum_CoA_lig"/>
    <property type="match status" value="1"/>
</dbReference>
<dbReference type="InterPro" id="IPR045851">
    <property type="entry name" value="AMP-bd_C_sf"/>
</dbReference>
<dbReference type="SUPFAM" id="SSF56801">
    <property type="entry name" value="Acetyl-CoA synthetase-like"/>
    <property type="match status" value="1"/>
</dbReference>
<keyword evidence="6" id="KW-1185">Reference proteome</keyword>
<dbReference type="EC" id="6.2.1.12" evidence="2"/>
<dbReference type="PANTHER" id="PTHR43352">
    <property type="entry name" value="ACETYL-COA SYNTHETASE"/>
    <property type="match status" value="1"/>
</dbReference>
<sequence>MILSTGNDATWLRDSHQRPMKDTSGHMMEACLARDSVRRVLLSLIAVEQERLIKAGVVAQEKALTAQSIGATDAQIDRLSIDETSLGFDSLSRLDLVLRVNQFFQLHTTGVEDYLLVKRRVCDWVELIMQHFLLLQTPTQIAFLTSGSTGAPKTIIHEMRALQAEVTTLLAGPVPMLQPSARVLSLVPPHHIYGFLFSCILPTMAGCDTIDLHQQTPTRGFTVAQAGDLVIATPYIWERLIKSGLQFQPGVRGISAGAPTTTTTWSVLEMAGLSSLTEVYGATETGGIGFRQASDDAFHLLAHLERADAHIRHADTVDKILDIQDKINWTGPRRFTISGRRDDVVQVAGVNVAPQHVAEQIGKVFGVNSVDIRVSAGRLHALIIPSKPDDPTNALEQRIRAHLLQHLAPPARPATLTFRATRPCNDMGKLQDWTGDQPQWCD</sequence>
<keyword evidence="1 5" id="KW-0436">Ligase</keyword>
<dbReference type="OrthoDB" id="9787658at2"/>
<dbReference type="InterPro" id="IPR012743">
    <property type="entry name" value="4_coum_CoA_lig"/>
</dbReference>
<feature type="domain" description="AMP-dependent synthetase/ligase" evidence="4">
    <location>
        <begin position="144"/>
        <end position="290"/>
    </location>
</feature>
<dbReference type="PANTHER" id="PTHR43352:SF1">
    <property type="entry name" value="ANTHRANILATE--COA LIGASE"/>
    <property type="match status" value="1"/>
</dbReference>
<evidence type="ECO:0000259" key="4">
    <source>
        <dbReference type="Pfam" id="PF00501"/>
    </source>
</evidence>
<dbReference type="EMBL" id="PGTY01000001">
    <property type="protein sequence ID" value="PJI91440.1"/>
    <property type="molecule type" value="Genomic_DNA"/>
</dbReference>
<dbReference type="Gene3D" id="3.40.50.12780">
    <property type="entry name" value="N-terminal domain of ligase-like"/>
    <property type="match status" value="1"/>
</dbReference>
<dbReference type="InterPro" id="IPR000873">
    <property type="entry name" value="AMP-dep_synth/lig_dom"/>
</dbReference>
<comment type="caution">
    <text evidence="5">The sequence shown here is derived from an EMBL/GenBank/DDBJ whole genome shotgun (WGS) entry which is preliminary data.</text>
</comment>
<evidence type="ECO:0000256" key="1">
    <source>
        <dbReference type="ARBA" id="ARBA00022598"/>
    </source>
</evidence>
<accession>A0A2M8WKK7</accession>
<protein>
    <recommendedName>
        <fullName evidence="2">4-coumarate--CoA ligase</fullName>
        <ecNumber evidence="2">6.2.1.12</ecNumber>
    </recommendedName>
</protein>
<gene>
    <name evidence="5" type="ORF">BC777_0268</name>
</gene>
<evidence type="ECO:0000313" key="6">
    <source>
        <dbReference type="Proteomes" id="UP000228531"/>
    </source>
</evidence>
<dbReference type="GO" id="GO:0044550">
    <property type="term" value="P:secondary metabolite biosynthetic process"/>
    <property type="evidence" value="ECO:0007669"/>
    <property type="project" value="TreeGrafter"/>
</dbReference>
<dbReference type="Proteomes" id="UP000228531">
    <property type="component" value="Unassembled WGS sequence"/>
</dbReference>
<dbReference type="Gene3D" id="3.30.300.30">
    <property type="match status" value="1"/>
</dbReference>
<evidence type="ECO:0000313" key="5">
    <source>
        <dbReference type="EMBL" id="PJI91440.1"/>
    </source>
</evidence>
<dbReference type="InterPro" id="IPR042099">
    <property type="entry name" value="ANL_N_sf"/>
</dbReference>
<feature type="compositionally biased region" description="Basic and acidic residues" evidence="3">
    <location>
        <begin position="11"/>
        <end position="23"/>
    </location>
</feature>
<dbReference type="AlphaFoldDB" id="A0A2M8WKK7"/>
<evidence type="ECO:0000256" key="3">
    <source>
        <dbReference type="SAM" id="MobiDB-lite"/>
    </source>
</evidence>
<evidence type="ECO:0000256" key="2">
    <source>
        <dbReference type="NCBIfam" id="TIGR02372"/>
    </source>
</evidence>
<name>A0A2M8WKK7_9RHOB</name>
<dbReference type="GO" id="GO:0016207">
    <property type="term" value="F:4-coumarate-CoA ligase activity"/>
    <property type="evidence" value="ECO:0007669"/>
    <property type="project" value="UniProtKB-EC"/>
</dbReference>
<proteinExistence type="predicted"/>
<feature type="region of interest" description="Disordered" evidence="3">
    <location>
        <begin position="1"/>
        <end position="23"/>
    </location>
</feature>
<organism evidence="5 6">
    <name type="scientific">Yoonia maricola</name>
    <dbReference type="NCBI Taxonomy" id="420999"/>
    <lineage>
        <taxon>Bacteria</taxon>
        <taxon>Pseudomonadati</taxon>
        <taxon>Pseudomonadota</taxon>
        <taxon>Alphaproteobacteria</taxon>
        <taxon>Rhodobacterales</taxon>
        <taxon>Paracoccaceae</taxon>
        <taxon>Yoonia</taxon>
    </lineage>
</organism>
<dbReference type="GO" id="GO:0009698">
    <property type="term" value="P:phenylpropanoid metabolic process"/>
    <property type="evidence" value="ECO:0007669"/>
    <property type="project" value="InterPro"/>
</dbReference>
<dbReference type="Pfam" id="PF00501">
    <property type="entry name" value="AMP-binding"/>
    <property type="match status" value="1"/>
</dbReference>